<dbReference type="Pfam" id="PF00795">
    <property type="entry name" value="CN_hydrolase"/>
    <property type="match status" value="1"/>
</dbReference>
<feature type="domain" description="CN hydrolase" evidence="4">
    <location>
        <begin position="5"/>
        <end position="278"/>
    </location>
</feature>
<evidence type="ECO:0000259" key="4">
    <source>
        <dbReference type="PROSITE" id="PS50263"/>
    </source>
</evidence>
<dbReference type="EMBL" id="JALQCW010000002">
    <property type="protein sequence ID" value="MCK9796261.1"/>
    <property type="molecule type" value="Genomic_DNA"/>
</dbReference>
<evidence type="ECO:0000313" key="7">
    <source>
        <dbReference type="Proteomes" id="UP001155059"/>
    </source>
</evidence>
<protein>
    <submittedName>
        <fullName evidence="5">Carbon-nitrogen hydrolase family protein</fullName>
    </submittedName>
</protein>
<dbReference type="AlphaFoldDB" id="A0A9X1YPX9"/>
<dbReference type="GO" id="GO:0018822">
    <property type="term" value="F:nitrile hydratase activity"/>
    <property type="evidence" value="ECO:0007669"/>
    <property type="project" value="TreeGrafter"/>
</dbReference>
<dbReference type="InterPro" id="IPR044149">
    <property type="entry name" value="Nitrilases_CHs"/>
</dbReference>
<organism evidence="5 7">
    <name type="scientific">Pseudomonas morbosilactucae</name>
    <dbReference type="NCBI Taxonomy" id="2938197"/>
    <lineage>
        <taxon>Bacteria</taxon>
        <taxon>Pseudomonadati</taxon>
        <taxon>Pseudomonadota</taxon>
        <taxon>Gammaproteobacteria</taxon>
        <taxon>Pseudomonadales</taxon>
        <taxon>Pseudomonadaceae</taxon>
        <taxon>Pseudomonas</taxon>
    </lineage>
</organism>
<reference evidence="7 8" key="1">
    <citation type="journal article" date="2022" name="Int. J. Syst. Evol. Microbiol.">
        <title>Pseudomonas aegrilactucae sp. nov. and Pseudomonas morbosilactucae sp. nov., pathogens causing bacterial rot of lettuce in Japan.</title>
        <authorList>
            <person name="Sawada H."/>
            <person name="Fujikawa T."/>
            <person name="Satou M."/>
        </authorList>
    </citation>
    <scope>NUCLEOTIDE SEQUENCE [LARGE SCALE GENOMIC DNA]</scope>
    <source>
        <strain evidence="5 7">MAFF 302030</strain>
        <strain evidence="6 8">MAFF 302046</strain>
    </source>
</reference>
<feature type="active site" description="Proton acceptor" evidence="2">
    <location>
        <position position="45"/>
    </location>
</feature>
<dbReference type="InterPro" id="IPR036526">
    <property type="entry name" value="C-N_Hydrolase_sf"/>
</dbReference>
<keyword evidence="5" id="KW-0378">Hydrolase</keyword>
<evidence type="ECO:0000256" key="3">
    <source>
        <dbReference type="SAM" id="MobiDB-lite"/>
    </source>
</evidence>
<gene>
    <name evidence="5" type="ORF">M1B34_00480</name>
    <name evidence="6" type="ORF">M1B35_00235</name>
</gene>
<evidence type="ECO:0000256" key="1">
    <source>
        <dbReference type="ARBA" id="ARBA00008129"/>
    </source>
</evidence>
<accession>A0A9X1YPX9</accession>
<dbReference type="PANTHER" id="PTHR46044">
    <property type="entry name" value="NITRILASE"/>
    <property type="match status" value="1"/>
</dbReference>
<dbReference type="InterPro" id="IPR003010">
    <property type="entry name" value="C-N_Hydrolase"/>
</dbReference>
<dbReference type="PROSITE" id="PS50263">
    <property type="entry name" value="CN_HYDROLASE"/>
    <property type="match status" value="1"/>
</dbReference>
<sequence length="343" mass="36976">MQKPLKVACVQAAPAFLDLEAGVQKTIALIDEAAANGAQLIAFPETWIPGYPWFLWLDAPAWHMPLVHRYHQNSLVLDSPEARRISDAARQAGIYVVLGHSERVNGSLYIGQWIIDDQGQTVGVRRKLKATHVERTLFGESDGSSLRTFDTPLGVLGALCCWEHLQPLSKYALYAQNEQIHVAAWPSFSAYRQATQALGPEVNIAASRVYAVEGQCFVLAPCAVVSPAMIDLLCDTEAKHSLLQAGGGHARIFGPDGSDLATPLGEHEEGLLYATLDPAALIYAKAAADPVGHYSRPDVTRLMLNRTANSCLVEFSLPSATPAPELEASPGEPAHTSPLIGEV</sequence>
<comment type="caution">
    <text evidence="5">The sequence shown here is derived from an EMBL/GenBank/DDBJ whole genome shotgun (WGS) entry which is preliminary data.</text>
</comment>
<proteinExistence type="inferred from homology"/>
<dbReference type="RefSeq" id="WP_268260863.1">
    <property type="nucleotide sequence ID" value="NZ_JALQCW010000002.1"/>
</dbReference>
<evidence type="ECO:0000256" key="2">
    <source>
        <dbReference type="PROSITE-ProRule" id="PRU10139"/>
    </source>
</evidence>
<feature type="region of interest" description="Disordered" evidence="3">
    <location>
        <begin position="322"/>
        <end position="343"/>
    </location>
</feature>
<dbReference type="GO" id="GO:0000257">
    <property type="term" value="F:nitrilase activity"/>
    <property type="evidence" value="ECO:0007669"/>
    <property type="project" value="UniProtKB-ARBA"/>
</dbReference>
<dbReference type="Proteomes" id="UP001155163">
    <property type="component" value="Unassembled WGS sequence"/>
</dbReference>
<dbReference type="PROSITE" id="PS00920">
    <property type="entry name" value="NITRIL_CHT_1"/>
    <property type="match status" value="1"/>
</dbReference>
<dbReference type="InterPro" id="IPR000132">
    <property type="entry name" value="Nitrilase/CN_hydratase_CS"/>
</dbReference>
<reference evidence="7 8" key="2">
    <citation type="journal article" date="2023" name="Plant Pathol.">
        <title>Dismantling and reorganizing Pseudomonas marginalis sensu#lato.</title>
        <authorList>
            <person name="Sawada H."/>
            <person name="Fujikawa T."/>
            <person name="Satou M."/>
        </authorList>
    </citation>
    <scope>NUCLEOTIDE SEQUENCE [LARGE SCALE GENOMIC DNA]</scope>
    <source>
        <strain evidence="5 7">MAFF 302030</strain>
        <strain evidence="6 8">MAFF 302046</strain>
    </source>
</reference>
<dbReference type="PANTHER" id="PTHR46044:SF1">
    <property type="entry name" value="CN HYDROLASE DOMAIN-CONTAINING PROTEIN"/>
    <property type="match status" value="1"/>
</dbReference>
<dbReference type="Proteomes" id="UP001155059">
    <property type="component" value="Unassembled WGS sequence"/>
</dbReference>
<keyword evidence="8" id="KW-1185">Reference proteome</keyword>
<dbReference type="PROSITE" id="PS00921">
    <property type="entry name" value="NITRIL_CHT_2"/>
    <property type="match status" value="1"/>
</dbReference>
<dbReference type="CDD" id="cd07564">
    <property type="entry name" value="nitrilases_CHs"/>
    <property type="match status" value="1"/>
</dbReference>
<comment type="similarity">
    <text evidence="1">Belongs to the carbon-nitrogen hydrolase superfamily. Nitrilase family.</text>
</comment>
<dbReference type="Gene3D" id="3.60.110.10">
    <property type="entry name" value="Carbon-nitrogen hydrolase"/>
    <property type="match status" value="1"/>
</dbReference>
<dbReference type="SUPFAM" id="SSF56317">
    <property type="entry name" value="Carbon-nitrogen hydrolase"/>
    <property type="match status" value="1"/>
</dbReference>
<dbReference type="EMBL" id="JALQCX010000002">
    <property type="protein sequence ID" value="MCK9812612.1"/>
    <property type="molecule type" value="Genomic_DNA"/>
</dbReference>
<evidence type="ECO:0000313" key="5">
    <source>
        <dbReference type="EMBL" id="MCK9796261.1"/>
    </source>
</evidence>
<name>A0A9X1YPX9_9PSED</name>
<dbReference type="GO" id="GO:0051410">
    <property type="term" value="P:detoxification of nitrogen compound"/>
    <property type="evidence" value="ECO:0007669"/>
    <property type="project" value="TreeGrafter"/>
</dbReference>
<evidence type="ECO:0000313" key="8">
    <source>
        <dbReference type="Proteomes" id="UP001155163"/>
    </source>
</evidence>
<evidence type="ECO:0000313" key="6">
    <source>
        <dbReference type="EMBL" id="MCK9812612.1"/>
    </source>
</evidence>